<dbReference type="InterPro" id="IPR035906">
    <property type="entry name" value="MetI-like_sf"/>
</dbReference>
<dbReference type="PANTHER" id="PTHR43227">
    <property type="entry name" value="BLL4140 PROTEIN"/>
    <property type="match status" value="1"/>
</dbReference>
<dbReference type="SUPFAM" id="SSF161098">
    <property type="entry name" value="MetI-like"/>
    <property type="match status" value="1"/>
</dbReference>
<dbReference type="InterPro" id="IPR050809">
    <property type="entry name" value="UgpAE/MalFG_permease"/>
</dbReference>
<reference evidence="9" key="2">
    <citation type="journal article" date="2021" name="PeerJ">
        <title>Extensive microbial diversity within the chicken gut microbiome revealed by metagenomics and culture.</title>
        <authorList>
            <person name="Gilroy R."/>
            <person name="Ravi A."/>
            <person name="Getino M."/>
            <person name="Pursley I."/>
            <person name="Horton D.L."/>
            <person name="Alikhan N.F."/>
            <person name="Baker D."/>
            <person name="Gharbi K."/>
            <person name="Hall N."/>
            <person name="Watson M."/>
            <person name="Adriaenssens E.M."/>
            <person name="Foster-Nyarko E."/>
            <person name="Jarju S."/>
            <person name="Secka A."/>
            <person name="Antonio M."/>
            <person name="Oren A."/>
            <person name="Chaudhuri R.R."/>
            <person name="La Ragione R."/>
            <person name="Hildebrand F."/>
            <person name="Pallen M.J."/>
        </authorList>
    </citation>
    <scope>NUCLEOTIDE SEQUENCE</scope>
    <source>
        <strain evidence="9">13766</strain>
    </source>
</reference>
<feature type="transmembrane region" description="Helical" evidence="7">
    <location>
        <begin position="124"/>
        <end position="145"/>
    </location>
</feature>
<accession>A0A9D1FYU6</accession>
<dbReference type="PROSITE" id="PS50928">
    <property type="entry name" value="ABC_TM1"/>
    <property type="match status" value="1"/>
</dbReference>
<dbReference type="InterPro" id="IPR000515">
    <property type="entry name" value="MetI-like"/>
</dbReference>
<reference evidence="9" key="1">
    <citation type="submission" date="2020-10" db="EMBL/GenBank/DDBJ databases">
        <authorList>
            <person name="Gilroy R."/>
        </authorList>
    </citation>
    <scope>NUCLEOTIDE SEQUENCE</scope>
    <source>
        <strain evidence="9">13766</strain>
    </source>
</reference>
<feature type="transmembrane region" description="Helical" evidence="7">
    <location>
        <begin position="20"/>
        <end position="43"/>
    </location>
</feature>
<organism evidence="9 10">
    <name type="scientific">Candidatus Alectryocaccomicrobium excrementavium</name>
    <dbReference type="NCBI Taxonomy" id="2840668"/>
    <lineage>
        <taxon>Bacteria</taxon>
        <taxon>Bacillati</taxon>
        <taxon>Bacillota</taxon>
        <taxon>Clostridia</taxon>
        <taxon>Candidatus Alectryocaccomicrobium</taxon>
    </lineage>
</organism>
<comment type="similarity">
    <text evidence="7">Belongs to the binding-protein-dependent transport system permease family.</text>
</comment>
<evidence type="ECO:0000256" key="1">
    <source>
        <dbReference type="ARBA" id="ARBA00004651"/>
    </source>
</evidence>
<evidence type="ECO:0000259" key="8">
    <source>
        <dbReference type="PROSITE" id="PS50928"/>
    </source>
</evidence>
<name>A0A9D1FYU6_9FIRM</name>
<feature type="domain" description="ABC transmembrane type-1" evidence="8">
    <location>
        <begin position="79"/>
        <end position="293"/>
    </location>
</feature>
<dbReference type="CDD" id="cd06261">
    <property type="entry name" value="TM_PBP2"/>
    <property type="match status" value="1"/>
</dbReference>
<keyword evidence="2 7" id="KW-0813">Transport</keyword>
<protein>
    <submittedName>
        <fullName evidence="9">Sugar ABC transporter permease</fullName>
    </submittedName>
</protein>
<proteinExistence type="inferred from homology"/>
<dbReference type="EMBL" id="DVJN01000058">
    <property type="protein sequence ID" value="HIS91939.1"/>
    <property type="molecule type" value="Genomic_DNA"/>
</dbReference>
<comment type="caution">
    <text evidence="9">The sequence shown here is derived from an EMBL/GenBank/DDBJ whole genome shotgun (WGS) entry which is preliminary data.</text>
</comment>
<dbReference type="GO" id="GO:0055085">
    <property type="term" value="P:transmembrane transport"/>
    <property type="evidence" value="ECO:0007669"/>
    <property type="project" value="InterPro"/>
</dbReference>
<comment type="subcellular location">
    <subcellularLocation>
        <location evidence="1 7">Cell membrane</location>
        <topology evidence="1 7">Multi-pass membrane protein</topology>
    </subcellularLocation>
</comment>
<feature type="transmembrane region" description="Helical" evidence="7">
    <location>
        <begin position="212"/>
        <end position="236"/>
    </location>
</feature>
<keyword evidence="6 7" id="KW-0472">Membrane</keyword>
<evidence type="ECO:0000256" key="5">
    <source>
        <dbReference type="ARBA" id="ARBA00022989"/>
    </source>
</evidence>
<sequence length="306" mass="34874">MSHKRSHRQLQGDEWQVYALMLPAAILILIFSYLPMWGVILAFQNYRAGNPLFSLIGVDWVGLRWLKQFVESIYFGRILRNTIRLSLLNLVFGFTAPIAFALMLNEVRNLRYKKFVQTASYLPYFVSTVVVAGIVLSFVDMNGLLNNLLAFFGAQRVEWIVHPRYFPAIYTVTNVWKGFGFGSILYFSTISSIDPTMYEAARIDGANRAQQLWHITLPNLMFIIAVQLIMQVGSILNTNRDLILLLYRPSTYETADVIGTYVYRMGIEGGKYSYSAAVSLFMSLFGVTLTIVCNRISNKLTGYGLW</sequence>
<keyword evidence="3" id="KW-1003">Cell membrane</keyword>
<dbReference type="AlphaFoldDB" id="A0A9D1FYU6"/>
<dbReference type="PANTHER" id="PTHR43227:SF11">
    <property type="entry name" value="BLL4140 PROTEIN"/>
    <property type="match status" value="1"/>
</dbReference>
<evidence type="ECO:0000313" key="10">
    <source>
        <dbReference type="Proteomes" id="UP000824140"/>
    </source>
</evidence>
<dbReference type="Gene3D" id="1.10.3720.10">
    <property type="entry name" value="MetI-like"/>
    <property type="match status" value="1"/>
</dbReference>
<evidence type="ECO:0000256" key="2">
    <source>
        <dbReference type="ARBA" id="ARBA00022448"/>
    </source>
</evidence>
<evidence type="ECO:0000313" key="9">
    <source>
        <dbReference type="EMBL" id="HIS91939.1"/>
    </source>
</evidence>
<feature type="transmembrane region" description="Helical" evidence="7">
    <location>
        <begin position="272"/>
        <end position="293"/>
    </location>
</feature>
<feature type="transmembrane region" description="Helical" evidence="7">
    <location>
        <begin position="87"/>
        <end position="104"/>
    </location>
</feature>
<evidence type="ECO:0000256" key="7">
    <source>
        <dbReference type="RuleBase" id="RU363032"/>
    </source>
</evidence>
<evidence type="ECO:0000256" key="4">
    <source>
        <dbReference type="ARBA" id="ARBA00022692"/>
    </source>
</evidence>
<gene>
    <name evidence="9" type="ORF">IAA84_02870</name>
</gene>
<keyword evidence="4 7" id="KW-0812">Transmembrane</keyword>
<keyword evidence="5 7" id="KW-1133">Transmembrane helix</keyword>
<dbReference type="GO" id="GO:0005886">
    <property type="term" value="C:plasma membrane"/>
    <property type="evidence" value="ECO:0007669"/>
    <property type="project" value="UniProtKB-SubCell"/>
</dbReference>
<dbReference type="Proteomes" id="UP000824140">
    <property type="component" value="Unassembled WGS sequence"/>
</dbReference>
<dbReference type="Pfam" id="PF00528">
    <property type="entry name" value="BPD_transp_1"/>
    <property type="match status" value="1"/>
</dbReference>
<evidence type="ECO:0000256" key="3">
    <source>
        <dbReference type="ARBA" id="ARBA00022475"/>
    </source>
</evidence>
<evidence type="ECO:0000256" key="6">
    <source>
        <dbReference type="ARBA" id="ARBA00023136"/>
    </source>
</evidence>